<evidence type="ECO:0000256" key="1">
    <source>
        <dbReference type="SAM" id="MobiDB-lite"/>
    </source>
</evidence>
<keyword evidence="3" id="KW-1185">Reference proteome</keyword>
<feature type="region of interest" description="Disordered" evidence="1">
    <location>
        <begin position="1"/>
        <end position="21"/>
    </location>
</feature>
<name>A0A6A6H4J6_VIRVR</name>
<organism evidence="2 3">
    <name type="scientific">Viridothelium virens</name>
    <name type="common">Speckled blister lichen</name>
    <name type="synonym">Trypethelium virens</name>
    <dbReference type="NCBI Taxonomy" id="1048519"/>
    <lineage>
        <taxon>Eukaryota</taxon>
        <taxon>Fungi</taxon>
        <taxon>Dikarya</taxon>
        <taxon>Ascomycota</taxon>
        <taxon>Pezizomycotina</taxon>
        <taxon>Dothideomycetes</taxon>
        <taxon>Dothideomycetes incertae sedis</taxon>
        <taxon>Trypetheliales</taxon>
        <taxon>Trypetheliaceae</taxon>
        <taxon>Viridothelium</taxon>
    </lineage>
</organism>
<dbReference type="AlphaFoldDB" id="A0A6A6H4J6"/>
<evidence type="ECO:0000313" key="2">
    <source>
        <dbReference type="EMBL" id="KAF2233016.1"/>
    </source>
</evidence>
<dbReference type="Proteomes" id="UP000800092">
    <property type="component" value="Unassembled WGS sequence"/>
</dbReference>
<sequence length="124" mass="14067">MVKWLDEQGRNNTKKDTEIEAGDTSQPIWVCGVEWSIFRETVDKYCRWTEHQHGGYERLREQIPFAHSNLIGSSTAAQLQLRARQGAGDVAENWSYKTFAGLELAKPEVVLSKPKLLSSGPEFD</sequence>
<evidence type="ECO:0000313" key="3">
    <source>
        <dbReference type="Proteomes" id="UP000800092"/>
    </source>
</evidence>
<proteinExistence type="predicted"/>
<dbReference type="EMBL" id="ML991810">
    <property type="protein sequence ID" value="KAF2233016.1"/>
    <property type="molecule type" value="Genomic_DNA"/>
</dbReference>
<reference evidence="2" key="1">
    <citation type="journal article" date="2020" name="Stud. Mycol.">
        <title>101 Dothideomycetes genomes: a test case for predicting lifestyles and emergence of pathogens.</title>
        <authorList>
            <person name="Haridas S."/>
            <person name="Albert R."/>
            <person name="Binder M."/>
            <person name="Bloem J."/>
            <person name="Labutti K."/>
            <person name="Salamov A."/>
            <person name="Andreopoulos B."/>
            <person name="Baker S."/>
            <person name="Barry K."/>
            <person name="Bills G."/>
            <person name="Bluhm B."/>
            <person name="Cannon C."/>
            <person name="Castanera R."/>
            <person name="Culley D."/>
            <person name="Daum C."/>
            <person name="Ezra D."/>
            <person name="Gonzalez J."/>
            <person name="Henrissat B."/>
            <person name="Kuo A."/>
            <person name="Liang C."/>
            <person name="Lipzen A."/>
            <person name="Lutzoni F."/>
            <person name="Magnuson J."/>
            <person name="Mondo S."/>
            <person name="Nolan M."/>
            <person name="Ohm R."/>
            <person name="Pangilinan J."/>
            <person name="Park H.-J."/>
            <person name="Ramirez L."/>
            <person name="Alfaro M."/>
            <person name="Sun H."/>
            <person name="Tritt A."/>
            <person name="Yoshinaga Y."/>
            <person name="Zwiers L.-H."/>
            <person name="Turgeon B."/>
            <person name="Goodwin S."/>
            <person name="Spatafora J."/>
            <person name="Crous P."/>
            <person name="Grigoriev I."/>
        </authorList>
    </citation>
    <scope>NUCLEOTIDE SEQUENCE</scope>
    <source>
        <strain evidence="2">Tuck. ex Michener</strain>
    </source>
</reference>
<protein>
    <submittedName>
        <fullName evidence="2">Uncharacterized protein</fullName>
    </submittedName>
</protein>
<accession>A0A6A6H4J6</accession>
<gene>
    <name evidence="2" type="ORF">EV356DRAFT_568309</name>
</gene>
<feature type="compositionally biased region" description="Basic and acidic residues" evidence="1">
    <location>
        <begin position="1"/>
        <end position="18"/>
    </location>
</feature>